<dbReference type="SUPFAM" id="SSF51445">
    <property type="entry name" value="(Trans)glycosidases"/>
    <property type="match status" value="1"/>
</dbReference>
<evidence type="ECO:0000256" key="5">
    <source>
        <dbReference type="ARBA" id="ARBA00022946"/>
    </source>
</evidence>
<dbReference type="Pfam" id="PF21156">
    <property type="entry name" value="ISOA1-3_C"/>
    <property type="match status" value="1"/>
</dbReference>
<dbReference type="InterPro" id="IPR048650">
    <property type="entry name" value="ISOA1-3-like_C"/>
</dbReference>
<dbReference type="Pfam" id="PF02922">
    <property type="entry name" value="CBM_48"/>
    <property type="match status" value="1"/>
</dbReference>
<keyword evidence="4" id="KW-0934">Plastid</keyword>
<dbReference type="InterPro" id="IPR044096">
    <property type="entry name" value="AmyAc_plant_ISA2"/>
</dbReference>
<evidence type="ECO:0000256" key="1">
    <source>
        <dbReference type="ARBA" id="ARBA00004229"/>
    </source>
</evidence>
<dbReference type="GO" id="GO:0019252">
    <property type="term" value="P:starch biosynthetic process"/>
    <property type="evidence" value="ECO:0007669"/>
    <property type="project" value="InterPro"/>
</dbReference>
<organism evidence="7 8">
    <name type="scientific">Rhododendron griersonianum</name>
    <dbReference type="NCBI Taxonomy" id="479676"/>
    <lineage>
        <taxon>Eukaryota</taxon>
        <taxon>Viridiplantae</taxon>
        <taxon>Streptophyta</taxon>
        <taxon>Embryophyta</taxon>
        <taxon>Tracheophyta</taxon>
        <taxon>Spermatophyta</taxon>
        <taxon>Magnoliopsida</taxon>
        <taxon>eudicotyledons</taxon>
        <taxon>Gunneridae</taxon>
        <taxon>Pentapetalae</taxon>
        <taxon>asterids</taxon>
        <taxon>Ericales</taxon>
        <taxon>Ericaceae</taxon>
        <taxon>Ericoideae</taxon>
        <taxon>Rhodoreae</taxon>
        <taxon>Rhododendron</taxon>
    </lineage>
</organism>
<keyword evidence="5" id="KW-0809">Transit peptide</keyword>
<evidence type="ECO:0000256" key="3">
    <source>
        <dbReference type="ARBA" id="ARBA00022528"/>
    </source>
</evidence>
<evidence type="ECO:0000313" key="7">
    <source>
        <dbReference type="EMBL" id="KAG5567606.1"/>
    </source>
</evidence>
<accession>A0AAV6LRN6</accession>
<dbReference type="SMART" id="SM00642">
    <property type="entry name" value="Aamy"/>
    <property type="match status" value="1"/>
</dbReference>
<comment type="similarity">
    <text evidence="2">Belongs to the glycosyl hydrolase 13 family.</text>
</comment>
<comment type="caution">
    <text evidence="7">The sequence shown here is derived from an EMBL/GenBank/DDBJ whole genome shotgun (WGS) entry which is preliminary data.</text>
</comment>
<dbReference type="InterPro" id="IPR013780">
    <property type="entry name" value="Glyco_hydro_b"/>
</dbReference>
<sequence>MATLPLPVVMIRSHFVNCGGTESSKLIAPAHCVCGKRVTHIEKMDKGRSIVCGEVRAYGTKASLRCRNFRVFATSHISVVQNEERPAAYLFRTEVGGHVKVLVRKNNVKYNVHVEVSSLQLHSSEDKLVMSWGIFRSDSSQFMPLDFQSSTPDAKSTTVEIPFVQNSLGTVAVELDFEGSLTPFYLSFLLKCPMNGDSKSSVLRSHRKSNFCVPVGLGSGYPAPLGLTFAADGSVNFSLFSRSAEGVVLCLYDDTKAEQPALEIDLDPYVNRSGDIWHVSMDNALPFVSYGYRCKGGITEKGDKLLKKHVLLDPYARIIENAHLGLNSKSLGKIDKEPPFNWSGDVRPCIPMEELVVYWVNVGHFTKHKSSGLPDDVAGTFSGITEKVNHFKNLGVNAILLEPIFPFDGKKGPYFPFHFFSPINLFGRSGDPVATSSSMKEMVKKLHANGIEVLVEVVFTHTADDCALREIDNSSYYHSTGDEDLGTKNALNCNYPIVQQMILDSLRYWVVEFHVDGFCFINASSLLKGFHGELLSRPPLVEAIAFDPILSKTKVIADSWDPHDIISKEIVFPHWKRWAEINTYFSDDVRNFLRGEGLLSNLATRLCGSGDVFLNGRGTAFSFNFITRNFSLPLVDLVSFSSGELASSQLSWNCGEEGPTNNTAVLRRRLRQIRNFLFILFVSLGVPVLNMGDECGQSSGGSPSYLDRNPFDWNALRTGFALQTTQFISFLSSLRNRRRDLLQKRSFLKEENIDWHGSDLSPPKWEDPSSRFLAMTLKVDREGNDLISDVSIVSGDLFVAFNGGNQSESIVLPPPPPEEMEWLRLVDTALPFPGFFSEDGEPVPEQMAGLVTYEMKSHSCVLFEACPFDKTEKKTNNCSRSDSLHNNLLVENQRYRK</sequence>
<dbReference type="Proteomes" id="UP000823749">
    <property type="component" value="Chromosome 1"/>
</dbReference>
<dbReference type="CDD" id="cd02856">
    <property type="entry name" value="E_set_GDE_Isoamylase_N"/>
    <property type="match status" value="1"/>
</dbReference>
<dbReference type="InterPro" id="IPR006047">
    <property type="entry name" value="GH13_cat_dom"/>
</dbReference>
<dbReference type="GO" id="GO:0009507">
    <property type="term" value="C:chloroplast"/>
    <property type="evidence" value="ECO:0007669"/>
    <property type="project" value="UniProtKB-SubCell"/>
</dbReference>
<name>A0AAV6LRN6_9ERIC</name>
<dbReference type="CDD" id="cd11346">
    <property type="entry name" value="AmyAc_plant_IsoA"/>
    <property type="match status" value="1"/>
</dbReference>
<dbReference type="GO" id="GO:0019156">
    <property type="term" value="F:isoamylase activity"/>
    <property type="evidence" value="ECO:0007669"/>
    <property type="project" value="InterPro"/>
</dbReference>
<keyword evidence="3" id="KW-0150">Chloroplast</keyword>
<dbReference type="Gene3D" id="2.60.40.10">
    <property type="entry name" value="Immunoglobulins"/>
    <property type="match status" value="1"/>
</dbReference>
<dbReference type="InterPro" id="IPR044505">
    <property type="entry name" value="GlgX_Isoamylase_N_E_set"/>
</dbReference>
<dbReference type="AlphaFoldDB" id="A0AAV6LRN6"/>
<dbReference type="InterPro" id="IPR017853">
    <property type="entry name" value="GH"/>
</dbReference>
<protein>
    <recommendedName>
        <fullName evidence="6">Glycosyl hydrolase family 13 catalytic domain-containing protein</fullName>
    </recommendedName>
</protein>
<evidence type="ECO:0000256" key="4">
    <source>
        <dbReference type="ARBA" id="ARBA00022640"/>
    </source>
</evidence>
<dbReference type="SUPFAM" id="SSF81296">
    <property type="entry name" value="E set domains"/>
    <property type="match status" value="1"/>
</dbReference>
<dbReference type="InterPro" id="IPR014756">
    <property type="entry name" value="Ig_E-set"/>
</dbReference>
<evidence type="ECO:0000259" key="6">
    <source>
        <dbReference type="SMART" id="SM00642"/>
    </source>
</evidence>
<reference evidence="7" key="1">
    <citation type="submission" date="2020-08" db="EMBL/GenBank/DDBJ databases">
        <title>Plant Genome Project.</title>
        <authorList>
            <person name="Zhang R.-G."/>
        </authorList>
    </citation>
    <scope>NUCLEOTIDE SEQUENCE</scope>
    <source>
        <strain evidence="7">WSP0</strain>
        <tissue evidence="7">Leaf</tissue>
    </source>
</reference>
<dbReference type="Pfam" id="PF00128">
    <property type="entry name" value="Alpha-amylase"/>
    <property type="match status" value="1"/>
</dbReference>
<keyword evidence="8" id="KW-1185">Reference proteome</keyword>
<dbReference type="PANTHER" id="PTHR43002">
    <property type="entry name" value="GLYCOGEN DEBRANCHING ENZYME"/>
    <property type="match status" value="1"/>
</dbReference>
<dbReference type="Gene3D" id="2.60.40.1180">
    <property type="entry name" value="Golgi alpha-mannosidase II"/>
    <property type="match status" value="1"/>
</dbReference>
<evidence type="ECO:0000313" key="8">
    <source>
        <dbReference type="Proteomes" id="UP000823749"/>
    </source>
</evidence>
<dbReference type="SUPFAM" id="SSF51011">
    <property type="entry name" value="Glycosyl hydrolase domain"/>
    <property type="match status" value="1"/>
</dbReference>
<comment type="subcellular location">
    <subcellularLocation>
        <location evidence="1">Plastid</location>
        <location evidence="1">Chloroplast</location>
    </subcellularLocation>
</comment>
<evidence type="ECO:0000256" key="2">
    <source>
        <dbReference type="ARBA" id="ARBA00008061"/>
    </source>
</evidence>
<gene>
    <name evidence="7" type="ORF">RHGRI_002971</name>
</gene>
<feature type="domain" description="Glycosyl hydrolase family 13 catalytic" evidence="6">
    <location>
        <begin position="372"/>
        <end position="738"/>
    </location>
</feature>
<proteinExistence type="inferred from homology"/>
<dbReference type="EMBL" id="JACTNZ010000001">
    <property type="protein sequence ID" value="KAG5567606.1"/>
    <property type="molecule type" value="Genomic_DNA"/>
</dbReference>
<dbReference type="Gene3D" id="3.20.20.80">
    <property type="entry name" value="Glycosidases"/>
    <property type="match status" value="1"/>
</dbReference>
<dbReference type="InterPro" id="IPR004193">
    <property type="entry name" value="Glyco_hydro_13_N"/>
</dbReference>
<dbReference type="InterPro" id="IPR013783">
    <property type="entry name" value="Ig-like_fold"/>
</dbReference>